<dbReference type="HAMAP" id="MF_00303">
    <property type="entry name" value="Trigger_factor_Tig"/>
    <property type="match status" value="1"/>
</dbReference>
<dbReference type="InterPro" id="IPR046357">
    <property type="entry name" value="PPIase_dom_sf"/>
</dbReference>
<protein>
    <recommendedName>
        <fullName evidence="4 9">Trigger factor</fullName>
        <shortName evidence="9">TF</shortName>
        <ecNumber evidence="3 9">5.2.1.8</ecNumber>
    </recommendedName>
    <alternativeName>
        <fullName evidence="8 9">PPIase</fullName>
    </alternativeName>
</protein>
<dbReference type="PIRSF" id="PIRSF003095">
    <property type="entry name" value="Trigger_factor"/>
    <property type="match status" value="1"/>
</dbReference>
<dbReference type="PANTHER" id="PTHR30560">
    <property type="entry name" value="TRIGGER FACTOR CHAPERONE AND PEPTIDYL-PROLYL CIS/TRANS ISOMERASE"/>
    <property type="match status" value="1"/>
</dbReference>
<name>S4W4L5_9BACT</name>
<dbReference type="InterPro" id="IPR036611">
    <property type="entry name" value="Trigger_fac_ribosome-bd_sf"/>
</dbReference>
<evidence type="ECO:0000256" key="6">
    <source>
        <dbReference type="ARBA" id="ARBA00023186"/>
    </source>
</evidence>
<dbReference type="SUPFAM" id="SSF109998">
    <property type="entry name" value="Triger factor/SurA peptide-binding domain-like"/>
    <property type="match status" value="1"/>
</dbReference>
<dbReference type="GO" id="GO:0043022">
    <property type="term" value="F:ribosome binding"/>
    <property type="evidence" value="ECO:0007669"/>
    <property type="project" value="TreeGrafter"/>
</dbReference>
<evidence type="ECO:0000313" key="12">
    <source>
        <dbReference type="EMBL" id="AGO88032.1"/>
    </source>
</evidence>
<dbReference type="Gene3D" id="3.10.50.40">
    <property type="match status" value="1"/>
</dbReference>
<dbReference type="EMBL" id="KF170422">
    <property type="protein sequence ID" value="AGO88032.1"/>
    <property type="molecule type" value="Genomic_DNA"/>
</dbReference>
<dbReference type="PANTHER" id="PTHR30560:SF3">
    <property type="entry name" value="TRIGGER FACTOR-LIKE PROTEIN TIG, CHLOROPLASTIC"/>
    <property type="match status" value="1"/>
</dbReference>
<dbReference type="GO" id="GO:0044183">
    <property type="term" value="F:protein folding chaperone"/>
    <property type="evidence" value="ECO:0007669"/>
    <property type="project" value="TreeGrafter"/>
</dbReference>
<evidence type="ECO:0000256" key="1">
    <source>
        <dbReference type="ARBA" id="ARBA00000971"/>
    </source>
</evidence>
<dbReference type="EC" id="5.2.1.8" evidence="3 9"/>
<comment type="catalytic activity">
    <reaction evidence="1 9">
        <text>[protein]-peptidylproline (omega=180) = [protein]-peptidylproline (omega=0)</text>
        <dbReference type="Rhea" id="RHEA:16237"/>
        <dbReference type="Rhea" id="RHEA-COMP:10747"/>
        <dbReference type="Rhea" id="RHEA-COMP:10748"/>
        <dbReference type="ChEBI" id="CHEBI:83833"/>
        <dbReference type="ChEBI" id="CHEBI:83834"/>
        <dbReference type="EC" id="5.2.1.8"/>
    </reaction>
</comment>
<keyword evidence="9" id="KW-0132">Cell division</keyword>
<reference evidence="12" key="1">
    <citation type="journal article" date="2014" name="ISME J.">
        <title>Genomic properties of Marine Group A bacteria indicate a role in the marine sulfur cycle.</title>
        <authorList>
            <person name="Wright J.J."/>
            <person name="Mewis K."/>
            <person name="Hanson N.W."/>
            <person name="Konwar K.M."/>
            <person name="Maas K.R."/>
            <person name="Hallam S.J."/>
        </authorList>
    </citation>
    <scope>NUCLEOTIDE SEQUENCE</scope>
</reference>
<dbReference type="NCBIfam" id="TIGR00115">
    <property type="entry name" value="tig"/>
    <property type="match status" value="1"/>
</dbReference>
<keyword evidence="6 9" id="KW-0143">Chaperone</keyword>
<dbReference type="AlphaFoldDB" id="S4W4L5"/>
<dbReference type="SUPFAM" id="SSF102735">
    <property type="entry name" value="Trigger factor ribosome-binding domain"/>
    <property type="match status" value="1"/>
</dbReference>
<comment type="subcellular location">
    <subcellularLocation>
        <location evidence="9">Cytoplasm</location>
    </subcellularLocation>
    <text evidence="9">About half TF is bound to the ribosome near the polypeptide exit tunnel while the other half is free in the cytoplasm.</text>
</comment>
<evidence type="ECO:0000256" key="2">
    <source>
        <dbReference type="ARBA" id="ARBA00005464"/>
    </source>
</evidence>
<sequence>MNVKLKEINPYTRQVTIAVPWEDLESAFEAHMRRFTKKVRMPGFRKGKVPRKVVVQNFGMELEAEFAQDSIEMHYSEALQEHKIVPVNQAKIEDLQFSRGTSLSFIATVEVEPQVKLPKYNRKMKVKKNIYIPDDADVDAYIEEVRQQFAELKTVEEGSGDGHLLLVDMQEMDTSGVPIIGKKVEDRYIKVGDGVFGGDNLSRLTDLKVGDTAMLETETTKEGGLTKYKLTVKNVQEEIFPEMDEEFIKKLDNEATDETSFRENVLKRIQERLDRDAEGQLNEAIIDYFLQSTDLEPPPSMVDNYIENSIEQAKSNNGETFDEDKYRNEARPSVVRSIKWYLIRKALVNGEELSVSDEEINEHIEKILESAEDEKGKIRRYYKKSSNKERLRDDLLDRSLFETLKEYAKISEVIISTSDLRKQRELSTEGA</sequence>
<keyword evidence="7 9" id="KW-0413">Isomerase</keyword>
<dbReference type="GO" id="GO:0005737">
    <property type="term" value="C:cytoplasm"/>
    <property type="evidence" value="ECO:0007669"/>
    <property type="project" value="UniProtKB-SubCell"/>
</dbReference>
<evidence type="ECO:0000256" key="7">
    <source>
        <dbReference type="ARBA" id="ARBA00023235"/>
    </source>
</evidence>
<dbReference type="GO" id="GO:0003755">
    <property type="term" value="F:peptidyl-prolyl cis-trans isomerase activity"/>
    <property type="evidence" value="ECO:0007669"/>
    <property type="project" value="UniProtKB-UniRule"/>
</dbReference>
<keyword evidence="5 9" id="KW-0697">Rotamase</keyword>
<dbReference type="GO" id="GO:0015031">
    <property type="term" value="P:protein transport"/>
    <property type="evidence" value="ECO:0007669"/>
    <property type="project" value="UniProtKB-UniRule"/>
</dbReference>
<dbReference type="GO" id="GO:0051083">
    <property type="term" value="P:'de novo' cotranslational protein folding"/>
    <property type="evidence" value="ECO:0007669"/>
    <property type="project" value="TreeGrafter"/>
</dbReference>
<dbReference type="InterPro" id="IPR027304">
    <property type="entry name" value="Trigger_fact/SurA_dom_sf"/>
</dbReference>
<dbReference type="Gene3D" id="3.30.70.1050">
    <property type="entry name" value="Trigger factor ribosome-binding domain"/>
    <property type="match status" value="1"/>
</dbReference>
<dbReference type="InterPro" id="IPR005215">
    <property type="entry name" value="Trig_fac"/>
</dbReference>
<comment type="domain">
    <text evidence="9">Consists of 3 domains; the N-terminus binds the ribosome, the middle domain has PPIase activity, while the C-terminus has intrinsic chaperone activity on its own.</text>
</comment>
<accession>S4W4L5</accession>
<dbReference type="Pfam" id="PF05697">
    <property type="entry name" value="Trigger_N"/>
    <property type="match status" value="1"/>
</dbReference>
<comment type="function">
    <text evidence="9">Involved in protein export. Acts as a chaperone by maintaining the newly synthesized protein in an open conformation. Functions as a peptidyl-prolyl cis-trans isomerase.</text>
</comment>
<evidence type="ECO:0000256" key="3">
    <source>
        <dbReference type="ARBA" id="ARBA00013194"/>
    </source>
</evidence>
<gene>
    <name evidence="9" type="primary">tig</name>
</gene>
<dbReference type="InterPro" id="IPR037041">
    <property type="entry name" value="Trigger_fac_C_sf"/>
</dbReference>
<dbReference type="Gene3D" id="1.10.3120.10">
    <property type="entry name" value="Trigger factor, C-terminal domain"/>
    <property type="match status" value="1"/>
</dbReference>
<proteinExistence type="inferred from homology"/>
<dbReference type="GO" id="GO:0043335">
    <property type="term" value="P:protein unfolding"/>
    <property type="evidence" value="ECO:0007669"/>
    <property type="project" value="TreeGrafter"/>
</dbReference>
<dbReference type="GO" id="GO:0051301">
    <property type="term" value="P:cell division"/>
    <property type="evidence" value="ECO:0007669"/>
    <property type="project" value="UniProtKB-KW"/>
</dbReference>
<feature type="domain" description="Trigger factor C-terminal" evidence="11">
    <location>
        <begin position="261"/>
        <end position="405"/>
    </location>
</feature>
<evidence type="ECO:0000256" key="5">
    <source>
        <dbReference type="ARBA" id="ARBA00023110"/>
    </source>
</evidence>
<evidence type="ECO:0000259" key="10">
    <source>
        <dbReference type="Pfam" id="PF05697"/>
    </source>
</evidence>
<keyword evidence="9" id="KW-0963">Cytoplasm</keyword>
<dbReference type="Pfam" id="PF05698">
    <property type="entry name" value="Trigger_C"/>
    <property type="match status" value="1"/>
</dbReference>
<evidence type="ECO:0000256" key="8">
    <source>
        <dbReference type="ARBA" id="ARBA00029986"/>
    </source>
</evidence>
<feature type="domain" description="Trigger factor ribosome-binding bacterial" evidence="10">
    <location>
        <begin position="1"/>
        <end position="144"/>
    </location>
</feature>
<evidence type="ECO:0000256" key="9">
    <source>
        <dbReference type="HAMAP-Rule" id="MF_00303"/>
    </source>
</evidence>
<organism evidence="12">
    <name type="scientific">uncultured bacterium 122006-I05</name>
    <dbReference type="NCBI Taxonomy" id="1343837"/>
    <lineage>
        <taxon>Bacteria</taxon>
        <taxon>environmental samples</taxon>
    </lineage>
</organism>
<dbReference type="InterPro" id="IPR008881">
    <property type="entry name" value="Trigger_fac_ribosome-bd_bac"/>
</dbReference>
<evidence type="ECO:0000259" key="11">
    <source>
        <dbReference type="Pfam" id="PF05698"/>
    </source>
</evidence>
<evidence type="ECO:0000256" key="4">
    <source>
        <dbReference type="ARBA" id="ARBA00016902"/>
    </source>
</evidence>
<keyword evidence="9" id="KW-0131">Cell cycle</keyword>
<dbReference type="InterPro" id="IPR008880">
    <property type="entry name" value="Trigger_fac_C"/>
</dbReference>
<comment type="similarity">
    <text evidence="2 9">Belongs to the FKBP-type PPIase family. Tig subfamily.</text>
</comment>